<evidence type="ECO:0000313" key="1">
    <source>
        <dbReference type="EMBL" id="RXW12680.1"/>
    </source>
</evidence>
<evidence type="ECO:0000313" key="2">
    <source>
        <dbReference type="Proteomes" id="UP000290288"/>
    </source>
</evidence>
<sequence>MVFEAIRPEFRPVLDELIRPLQQLFKYAMENEGDMKTFATCDRLLTVGTFMEAINVTPRKWV</sequence>
<accession>A0A4Q2D0H6</accession>
<comment type="caution">
    <text evidence="1">The sequence shown here is derived from an EMBL/GenBank/DDBJ whole genome shotgun (WGS) entry which is preliminary data.</text>
</comment>
<organism evidence="1 2">
    <name type="scientific">Candolleomyces aberdarensis</name>
    <dbReference type="NCBI Taxonomy" id="2316362"/>
    <lineage>
        <taxon>Eukaryota</taxon>
        <taxon>Fungi</taxon>
        <taxon>Dikarya</taxon>
        <taxon>Basidiomycota</taxon>
        <taxon>Agaricomycotina</taxon>
        <taxon>Agaricomycetes</taxon>
        <taxon>Agaricomycetidae</taxon>
        <taxon>Agaricales</taxon>
        <taxon>Agaricineae</taxon>
        <taxon>Psathyrellaceae</taxon>
        <taxon>Candolleomyces</taxon>
    </lineage>
</organism>
<dbReference type="AlphaFoldDB" id="A0A4Q2D0H6"/>
<protein>
    <submittedName>
        <fullName evidence="1">Uncharacterized protein</fullName>
    </submittedName>
</protein>
<name>A0A4Q2D0H6_9AGAR</name>
<gene>
    <name evidence="1" type="ORF">EST38_g13174</name>
</gene>
<dbReference type="EMBL" id="SDEE01001156">
    <property type="protein sequence ID" value="RXW12680.1"/>
    <property type="molecule type" value="Genomic_DNA"/>
</dbReference>
<proteinExistence type="predicted"/>
<keyword evidence="2" id="KW-1185">Reference proteome</keyword>
<reference evidence="1 2" key="1">
    <citation type="submission" date="2019-01" db="EMBL/GenBank/DDBJ databases">
        <title>Draft genome sequence of Psathyrella aberdarensis IHI B618.</title>
        <authorList>
            <person name="Buettner E."/>
            <person name="Kellner H."/>
        </authorList>
    </citation>
    <scope>NUCLEOTIDE SEQUENCE [LARGE SCALE GENOMIC DNA]</scope>
    <source>
        <strain evidence="1 2">IHI B618</strain>
    </source>
</reference>
<dbReference type="Proteomes" id="UP000290288">
    <property type="component" value="Unassembled WGS sequence"/>
</dbReference>